<evidence type="ECO:0000259" key="4">
    <source>
        <dbReference type="Pfam" id="PF00561"/>
    </source>
</evidence>
<gene>
    <name evidence="5" type="ORF">OSTQU699_LOCUS5982</name>
</gene>
<dbReference type="Gene3D" id="3.40.50.1820">
    <property type="entry name" value="alpha/beta hydrolase"/>
    <property type="match status" value="1"/>
</dbReference>
<dbReference type="InterPro" id="IPR000073">
    <property type="entry name" value="AB_hydrolase_1"/>
</dbReference>
<dbReference type="Proteomes" id="UP000708148">
    <property type="component" value="Unassembled WGS sequence"/>
</dbReference>
<dbReference type="GO" id="GO:0006508">
    <property type="term" value="P:proteolysis"/>
    <property type="evidence" value="ECO:0007669"/>
    <property type="project" value="InterPro"/>
</dbReference>
<keyword evidence="6" id="KW-1185">Reference proteome</keyword>
<comment type="caution">
    <text evidence="5">The sequence shown here is derived from an EMBL/GenBank/DDBJ whole genome shotgun (WGS) entry which is preliminary data.</text>
</comment>
<evidence type="ECO:0000256" key="1">
    <source>
        <dbReference type="ARBA" id="ARBA00010088"/>
    </source>
</evidence>
<evidence type="ECO:0000256" key="3">
    <source>
        <dbReference type="SAM" id="MobiDB-lite"/>
    </source>
</evidence>
<dbReference type="AlphaFoldDB" id="A0A8S1IZK8"/>
<dbReference type="GO" id="GO:0008233">
    <property type="term" value="F:peptidase activity"/>
    <property type="evidence" value="ECO:0007669"/>
    <property type="project" value="InterPro"/>
</dbReference>
<evidence type="ECO:0000313" key="5">
    <source>
        <dbReference type="EMBL" id="CAD7700623.1"/>
    </source>
</evidence>
<sequence>MRAPRLADRLRAALLRAAFPDLERALSRGAAGRLRPRGGHPRRVPAAMADNERSKKRHRVSSPDLNDRRPRSGHTYKVPGYGNSPYVVSEYEFEVPLDYSGHVPGRIKIFAREVVAQNKMCQQLPYLLYLQGGPGFAATLPIDGGAWLRTAANSFRVVLLDQRGTGRSDPVTCRNLTKKGTPKQQADYLKFFRADSIVRDAEYVREALVPRDGSSKGKWSILGQSFGGFCAVHYLSAAPQGLAEVMITAGIPPRIEEDNPADETYEALFERVIKQNKTFYERFPQDVKAVQDIVLHLSKQPKGGVKLPGGSFLTPRSFQLLGVGLGFLGGLERMHYLIESAFDGGELSLKFLKGFEGWMSWETNPLYALLHEPIYSQGPGAAWAAHRIRKEKYDSMFDAVKCASKGDPVYFTGEMVFPWMFDDFVELRPLKETADLVAKHNSWSRLYDIDTLRCNKVPVAAVAYFEDMYVDFNLAKKSADHIEGLRLWVTSDYLHSGIRDDGTKIFERLMGMVRDNILLT</sequence>
<feature type="region of interest" description="Disordered" evidence="3">
    <location>
        <begin position="30"/>
        <end position="79"/>
    </location>
</feature>
<dbReference type="SUPFAM" id="SSF53474">
    <property type="entry name" value="alpha/beta-Hydrolases"/>
    <property type="match status" value="1"/>
</dbReference>
<dbReference type="InterPro" id="IPR002410">
    <property type="entry name" value="Peptidase_S33"/>
</dbReference>
<dbReference type="OrthoDB" id="1898734at2759"/>
<proteinExistence type="inferred from homology"/>
<reference evidence="5" key="1">
    <citation type="submission" date="2020-12" db="EMBL/GenBank/DDBJ databases">
        <authorList>
            <person name="Iha C."/>
        </authorList>
    </citation>
    <scope>NUCLEOTIDE SEQUENCE</scope>
</reference>
<dbReference type="InterPro" id="IPR051601">
    <property type="entry name" value="Serine_prot/Carboxylest_S33"/>
</dbReference>
<comment type="similarity">
    <text evidence="1">Belongs to the peptidase S33 family.</text>
</comment>
<name>A0A8S1IZK8_9CHLO</name>
<evidence type="ECO:0000313" key="6">
    <source>
        <dbReference type="Proteomes" id="UP000708148"/>
    </source>
</evidence>
<dbReference type="PANTHER" id="PTHR43248">
    <property type="entry name" value="2-SUCCINYL-6-HYDROXY-2,4-CYCLOHEXADIENE-1-CARBOXYLATE SYNTHASE"/>
    <property type="match status" value="1"/>
</dbReference>
<dbReference type="Pfam" id="PF00561">
    <property type="entry name" value="Abhydrolase_1"/>
    <property type="match status" value="1"/>
</dbReference>
<feature type="domain" description="AB hydrolase-1" evidence="4">
    <location>
        <begin position="127"/>
        <end position="289"/>
    </location>
</feature>
<dbReference type="PANTHER" id="PTHR43248:SF2">
    <property type="entry name" value="PROLYL AMINOPEPTIDASE"/>
    <property type="match status" value="1"/>
</dbReference>
<organism evidence="5 6">
    <name type="scientific">Ostreobium quekettii</name>
    <dbReference type="NCBI Taxonomy" id="121088"/>
    <lineage>
        <taxon>Eukaryota</taxon>
        <taxon>Viridiplantae</taxon>
        <taxon>Chlorophyta</taxon>
        <taxon>core chlorophytes</taxon>
        <taxon>Ulvophyceae</taxon>
        <taxon>TCBD clade</taxon>
        <taxon>Bryopsidales</taxon>
        <taxon>Ostreobineae</taxon>
        <taxon>Ostreobiaceae</taxon>
        <taxon>Ostreobium</taxon>
    </lineage>
</organism>
<feature type="compositionally biased region" description="Basic residues" evidence="3">
    <location>
        <begin position="34"/>
        <end position="43"/>
    </location>
</feature>
<evidence type="ECO:0000256" key="2">
    <source>
        <dbReference type="ARBA" id="ARBA00022801"/>
    </source>
</evidence>
<accession>A0A8S1IZK8</accession>
<protein>
    <recommendedName>
        <fullName evidence="4">AB hydrolase-1 domain-containing protein</fullName>
    </recommendedName>
</protein>
<dbReference type="InterPro" id="IPR029058">
    <property type="entry name" value="AB_hydrolase_fold"/>
</dbReference>
<dbReference type="EMBL" id="CAJHUC010001309">
    <property type="protein sequence ID" value="CAD7700623.1"/>
    <property type="molecule type" value="Genomic_DNA"/>
</dbReference>
<keyword evidence="2" id="KW-0378">Hydrolase</keyword>
<dbReference type="PRINTS" id="PR00793">
    <property type="entry name" value="PROAMNOPTASE"/>
</dbReference>